<dbReference type="KEGG" id="aav:Aave_2745"/>
<name>A1TQS5_PARC0</name>
<sequence>MWHTFAMGSSFKSPTEGRVRKHTSAVSADLQVKIGAALKRVRRAGGSDLRFPALSGAEAASLMEAAGIVGKNGKIAKKYR</sequence>
<reference evidence="2" key="1">
    <citation type="submission" date="2006-12" db="EMBL/GenBank/DDBJ databases">
        <title>Complete sequence of Acidovorax avenae subsp. citrulli AAC00-1.</title>
        <authorList>
            <consortium name="US DOE Joint Genome Institute"/>
            <person name="Copeland A."/>
            <person name="Lucas S."/>
            <person name="Lapidus A."/>
            <person name="Barry K."/>
            <person name="Detter J.C."/>
            <person name="Glavina del Rio T."/>
            <person name="Dalin E."/>
            <person name="Tice H."/>
            <person name="Pitluck S."/>
            <person name="Kiss H."/>
            <person name="Brettin T."/>
            <person name="Bruce D."/>
            <person name="Han C."/>
            <person name="Tapia R."/>
            <person name="Gilna P."/>
            <person name="Schmutz J."/>
            <person name="Larimer F."/>
            <person name="Land M."/>
            <person name="Hauser L."/>
            <person name="Kyrpides N."/>
            <person name="Kim E."/>
            <person name="Stahl D."/>
            <person name="Richardson P."/>
        </authorList>
    </citation>
    <scope>NUCLEOTIDE SEQUENCE</scope>
    <source>
        <strain evidence="2">AAC00-1</strain>
    </source>
</reference>
<dbReference type="HOGENOM" id="CLU_2581650_0_0_4"/>
<protein>
    <submittedName>
        <fullName evidence="2">Uncharacterized protein</fullName>
    </submittedName>
</protein>
<accession>A1TQS5</accession>
<gene>
    <name evidence="2" type="ordered locus">Aave_2745</name>
</gene>
<dbReference type="Proteomes" id="UP000002596">
    <property type="component" value="Chromosome"/>
</dbReference>
<organism evidence="2 3">
    <name type="scientific">Paracidovorax citrulli (strain AAC00-1)</name>
    <name type="common">Acidovorax citrulli</name>
    <dbReference type="NCBI Taxonomy" id="397945"/>
    <lineage>
        <taxon>Bacteria</taxon>
        <taxon>Pseudomonadati</taxon>
        <taxon>Pseudomonadota</taxon>
        <taxon>Betaproteobacteria</taxon>
        <taxon>Burkholderiales</taxon>
        <taxon>Comamonadaceae</taxon>
        <taxon>Paracidovorax</taxon>
    </lineage>
</organism>
<evidence type="ECO:0000313" key="2">
    <source>
        <dbReference type="EMBL" id="ABM33313.1"/>
    </source>
</evidence>
<feature type="region of interest" description="Disordered" evidence="1">
    <location>
        <begin position="1"/>
        <end position="24"/>
    </location>
</feature>
<dbReference type="STRING" id="397945.Aave_2745"/>
<evidence type="ECO:0000256" key="1">
    <source>
        <dbReference type="SAM" id="MobiDB-lite"/>
    </source>
</evidence>
<evidence type="ECO:0000313" key="3">
    <source>
        <dbReference type="Proteomes" id="UP000002596"/>
    </source>
</evidence>
<dbReference type="AlphaFoldDB" id="A1TQS5"/>
<proteinExistence type="predicted"/>
<dbReference type="EMBL" id="CP000512">
    <property type="protein sequence ID" value="ABM33313.1"/>
    <property type="molecule type" value="Genomic_DNA"/>
</dbReference>